<name>A0A562RNX3_9BACT</name>
<dbReference type="PANTHER" id="PTHR30126">
    <property type="entry name" value="HTH-TYPE TRANSCRIPTIONAL REGULATOR"/>
    <property type="match status" value="1"/>
</dbReference>
<dbReference type="Gene3D" id="1.10.10.10">
    <property type="entry name" value="Winged helix-like DNA-binding domain superfamily/Winged helix DNA-binding domain"/>
    <property type="match status" value="1"/>
</dbReference>
<proteinExistence type="inferred from homology"/>
<reference evidence="6 7" key="1">
    <citation type="submission" date="2019-07" db="EMBL/GenBank/DDBJ databases">
        <title>Genome sequencing of 100 strains of the haloalkaliphilic chemolithoautotrophic sulfur-oxidizing bacterium Thioalkalivibrio.</title>
        <authorList>
            <person name="Muyzer G."/>
        </authorList>
    </citation>
    <scope>NUCLEOTIDE SEQUENCE [LARGE SCALE GENOMIC DNA]</scope>
    <source>
        <strain evidence="6 7">ASO4-4</strain>
    </source>
</reference>
<dbReference type="CDD" id="cd05466">
    <property type="entry name" value="PBP2_LTTR_substrate"/>
    <property type="match status" value="1"/>
</dbReference>
<dbReference type="InterPro" id="IPR036388">
    <property type="entry name" value="WH-like_DNA-bd_sf"/>
</dbReference>
<evidence type="ECO:0000256" key="1">
    <source>
        <dbReference type="ARBA" id="ARBA00009437"/>
    </source>
</evidence>
<keyword evidence="7" id="KW-1185">Reference proteome</keyword>
<protein>
    <submittedName>
        <fullName evidence="6">LysR family transcriptional regulator for metE and metH</fullName>
    </submittedName>
</protein>
<keyword evidence="4" id="KW-0804">Transcription</keyword>
<dbReference type="SUPFAM" id="SSF53850">
    <property type="entry name" value="Periplasmic binding protein-like II"/>
    <property type="match status" value="1"/>
</dbReference>
<keyword evidence="3" id="KW-0238">DNA-binding</keyword>
<keyword evidence="2" id="KW-0805">Transcription regulation</keyword>
<dbReference type="Gene3D" id="3.40.190.10">
    <property type="entry name" value="Periplasmic binding protein-like II"/>
    <property type="match status" value="2"/>
</dbReference>
<organism evidence="6 7">
    <name type="scientific">Desulfobotulus alkaliphilus</name>
    <dbReference type="NCBI Taxonomy" id="622671"/>
    <lineage>
        <taxon>Bacteria</taxon>
        <taxon>Pseudomonadati</taxon>
        <taxon>Thermodesulfobacteriota</taxon>
        <taxon>Desulfobacteria</taxon>
        <taxon>Desulfobacterales</taxon>
        <taxon>Desulfobacteraceae</taxon>
        <taxon>Desulfobotulus</taxon>
    </lineage>
</organism>
<comment type="similarity">
    <text evidence="1">Belongs to the LysR transcriptional regulatory family.</text>
</comment>
<dbReference type="InterPro" id="IPR036390">
    <property type="entry name" value="WH_DNA-bd_sf"/>
</dbReference>
<comment type="caution">
    <text evidence="6">The sequence shown here is derived from an EMBL/GenBank/DDBJ whole genome shotgun (WGS) entry which is preliminary data.</text>
</comment>
<dbReference type="InterPro" id="IPR000847">
    <property type="entry name" value="LysR_HTH_N"/>
</dbReference>
<dbReference type="GO" id="GO:0000976">
    <property type="term" value="F:transcription cis-regulatory region binding"/>
    <property type="evidence" value="ECO:0007669"/>
    <property type="project" value="TreeGrafter"/>
</dbReference>
<dbReference type="GO" id="GO:0003700">
    <property type="term" value="F:DNA-binding transcription factor activity"/>
    <property type="evidence" value="ECO:0007669"/>
    <property type="project" value="InterPro"/>
</dbReference>
<evidence type="ECO:0000313" key="6">
    <source>
        <dbReference type="EMBL" id="TWI70787.1"/>
    </source>
</evidence>
<accession>A0A562RNX3</accession>
<dbReference type="InterPro" id="IPR005119">
    <property type="entry name" value="LysR_subst-bd"/>
</dbReference>
<dbReference type="PROSITE" id="PS50931">
    <property type="entry name" value="HTH_LYSR"/>
    <property type="match status" value="1"/>
</dbReference>
<dbReference type="EMBL" id="VLLC01000016">
    <property type="protein sequence ID" value="TWI70787.1"/>
    <property type="molecule type" value="Genomic_DNA"/>
</dbReference>
<dbReference type="OrthoDB" id="3252676at2"/>
<dbReference type="Pfam" id="PF00126">
    <property type="entry name" value="HTH_1"/>
    <property type="match status" value="1"/>
</dbReference>
<sequence>MYNLEIKHLRMICALAESENMTRAAEKLFISQSALSQQLKDIETKLGTDLFFRTRKKMIITESGRQLQKTAVEVLDAVERAERDISRKTRGEKGELKVGTQCIFCYKWLPQVLKLFHARFPHIEIEIGNSVELLEELEEKKFDLVISGAVATTEIHTAVPLFEDQLVCVIPEEHPLAACRFLHLSDFGGVSLIAHADRAKNRFYQQILKPAGVEPGRIMNVGAPQAILEMVMAGFGIAVLPRWAVAGILPVWPVTARPITRKGLPLTWHAVYLTRSNIPVYQQEFIRSISRLNVTEEGSAVAHLSQMHGC</sequence>
<dbReference type="Pfam" id="PF03466">
    <property type="entry name" value="LysR_substrate"/>
    <property type="match status" value="1"/>
</dbReference>
<dbReference type="Proteomes" id="UP000318307">
    <property type="component" value="Unassembled WGS sequence"/>
</dbReference>
<gene>
    <name evidence="6" type="ORF">LZ24_02208</name>
</gene>
<evidence type="ECO:0000256" key="3">
    <source>
        <dbReference type="ARBA" id="ARBA00023125"/>
    </source>
</evidence>
<dbReference type="AlphaFoldDB" id="A0A562RNX3"/>
<dbReference type="RefSeq" id="WP_144685329.1">
    <property type="nucleotide sequence ID" value="NZ_VLLC01000016.1"/>
</dbReference>
<evidence type="ECO:0000259" key="5">
    <source>
        <dbReference type="PROSITE" id="PS50931"/>
    </source>
</evidence>
<dbReference type="PRINTS" id="PR00039">
    <property type="entry name" value="HTHLYSR"/>
</dbReference>
<evidence type="ECO:0000313" key="7">
    <source>
        <dbReference type="Proteomes" id="UP000318307"/>
    </source>
</evidence>
<dbReference type="SUPFAM" id="SSF46785">
    <property type="entry name" value="Winged helix' DNA-binding domain"/>
    <property type="match status" value="1"/>
</dbReference>
<dbReference type="PANTHER" id="PTHR30126:SF25">
    <property type="entry name" value="HTH-TYPE TRANSCRIPTIONAL REGULATOR METR"/>
    <property type="match status" value="1"/>
</dbReference>
<feature type="domain" description="HTH lysR-type" evidence="5">
    <location>
        <begin position="4"/>
        <end position="61"/>
    </location>
</feature>
<evidence type="ECO:0000256" key="4">
    <source>
        <dbReference type="ARBA" id="ARBA00023163"/>
    </source>
</evidence>
<evidence type="ECO:0000256" key="2">
    <source>
        <dbReference type="ARBA" id="ARBA00023015"/>
    </source>
</evidence>
<dbReference type="FunFam" id="1.10.10.10:FF:000001">
    <property type="entry name" value="LysR family transcriptional regulator"/>
    <property type="match status" value="1"/>
</dbReference>